<evidence type="ECO:0000313" key="2">
    <source>
        <dbReference type="Proteomes" id="UP000830198"/>
    </source>
</evidence>
<proteinExistence type="predicted"/>
<name>A0ABY4HWS2_CHIFI</name>
<reference evidence="1 2" key="1">
    <citation type="submission" date="2022-04" db="EMBL/GenBank/DDBJ databases">
        <title>The arsenic-methylating capacity of Chitinophaga filiformis YT5 during chitin decomposition.</title>
        <authorList>
            <person name="Chen G."/>
            <person name="Liang Y."/>
        </authorList>
    </citation>
    <scope>NUCLEOTIDE SEQUENCE [LARGE SCALE GENOMIC DNA]</scope>
    <source>
        <strain evidence="1 2">YT5</strain>
    </source>
</reference>
<dbReference type="RefSeq" id="WP_247809180.1">
    <property type="nucleotide sequence ID" value="NZ_CP095855.1"/>
</dbReference>
<gene>
    <name evidence="1" type="ORF">MYF79_18765</name>
</gene>
<dbReference type="EMBL" id="CP095855">
    <property type="protein sequence ID" value="UPK66986.1"/>
    <property type="molecule type" value="Genomic_DNA"/>
</dbReference>
<dbReference type="Proteomes" id="UP000830198">
    <property type="component" value="Chromosome"/>
</dbReference>
<organism evidence="1 2">
    <name type="scientific">Chitinophaga filiformis</name>
    <name type="common">Myxococcus filiformis</name>
    <name type="synonym">Flexibacter filiformis</name>
    <dbReference type="NCBI Taxonomy" id="104663"/>
    <lineage>
        <taxon>Bacteria</taxon>
        <taxon>Pseudomonadati</taxon>
        <taxon>Bacteroidota</taxon>
        <taxon>Chitinophagia</taxon>
        <taxon>Chitinophagales</taxon>
        <taxon>Chitinophagaceae</taxon>
        <taxon>Chitinophaga</taxon>
    </lineage>
</organism>
<sequence length="270" mass="30093">MGFDLLTEIYFRHGFFADNCLRNIRVLLPQQTATDMRRYDLIFRRLPDGFVLLFNNSNTDQRAQLLREQLTLEFDLQLSDPFFYNYTSLPQTDIPGSILLFTNADGYAPGSLHKEAFVAGSEVVAFEHQVAVISVRPFGRVILQLKPDLLNSYEISFAARATRWCYFLMSDNLAALSEPAILDTSNKVRFAGPRAVTLPDGARASVFVSEETIALAQRPLHTFQLVDAGGIGGLQRTVIPALPSPDIQTISAAGIAGYDRAQAYSEIFLY</sequence>
<keyword evidence="2" id="KW-1185">Reference proteome</keyword>
<protein>
    <submittedName>
        <fullName evidence="1">Uncharacterized protein</fullName>
    </submittedName>
</protein>
<evidence type="ECO:0000313" key="1">
    <source>
        <dbReference type="EMBL" id="UPK66986.1"/>
    </source>
</evidence>
<accession>A0ABY4HWS2</accession>